<dbReference type="PANTHER" id="PTHR30385:SF8">
    <property type="entry name" value="RNA POLYMERASE SIGMA-E FACTOR"/>
    <property type="match status" value="1"/>
</dbReference>
<dbReference type="InterPro" id="IPR013324">
    <property type="entry name" value="RNA_pol_sigma_r3/r4-like"/>
</dbReference>
<dbReference type="Pfam" id="PF04542">
    <property type="entry name" value="Sigma70_r2"/>
    <property type="match status" value="1"/>
</dbReference>
<sequence>MHCRVEGARRRAEQGKGQRTQASEETSRRRDALSAEVEALVSEIHALRAEGATFRARRQSGEVLRRMEPALRTLARRFAKSRGSLGEDDLVQVAGIEVLKALNTYRPEKKGSQCFASWATWRARRVLLEHVRLQASDVHPSDAAQRGRTRSGKVESPVDVISRDAPEESLSGSATEAYDAALALEYLTAEEMLSTYEQVARMYYALFDLAPELREVVARVHGIGRPRQSVRELAREWSVARWRLDALLVSARQQLRRMLEEDV</sequence>
<proteinExistence type="predicted"/>
<organism evidence="7 8">
    <name type="scientific">Myxococcus xanthus</name>
    <dbReference type="NCBI Taxonomy" id="34"/>
    <lineage>
        <taxon>Bacteria</taxon>
        <taxon>Pseudomonadati</taxon>
        <taxon>Myxococcota</taxon>
        <taxon>Myxococcia</taxon>
        <taxon>Myxococcales</taxon>
        <taxon>Cystobacterineae</taxon>
        <taxon>Myxococcaceae</taxon>
        <taxon>Myxococcus</taxon>
    </lineage>
</organism>
<dbReference type="AlphaFoldDB" id="A0A7Y4IL36"/>
<dbReference type="RefSeq" id="WP_171443260.1">
    <property type="nucleotide sequence ID" value="NZ_JABFNS010000115.1"/>
</dbReference>
<evidence type="ECO:0000259" key="6">
    <source>
        <dbReference type="Pfam" id="PF04542"/>
    </source>
</evidence>
<feature type="region of interest" description="Disordered" evidence="5">
    <location>
        <begin position="1"/>
        <end position="31"/>
    </location>
</feature>
<protein>
    <submittedName>
        <fullName evidence="7">Sigma-70 family RNA polymerase sigma factor</fullName>
    </submittedName>
</protein>
<dbReference type="SUPFAM" id="SSF88946">
    <property type="entry name" value="Sigma2 domain of RNA polymerase sigma factors"/>
    <property type="match status" value="1"/>
</dbReference>
<feature type="region of interest" description="Disordered" evidence="5">
    <location>
        <begin position="138"/>
        <end position="158"/>
    </location>
</feature>
<feature type="domain" description="RNA polymerase sigma-70 region 2" evidence="6">
    <location>
        <begin position="65"/>
        <end position="134"/>
    </location>
</feature>
<feature type="compositionally biased region" description="Basic and acidic residues" evidence="5">
    <location>
        <begin position="1"/>
        <end position="16"/>
    </location>
</feature>
<dbReference type="SUPFAM" id="SSF88659">
    <property type="entry name" value="Sigma3 and sigma4 domains of RNA polymerase sigma factors"/>
    <property type="match status" value="1"/>
</dbReference>
<dbReference type="GO" id="GO:0016987">
    <property type="term" value="F:sigma factor activity"/>
    <property type="evidence" value="ECO:0007669"/>
    <property type="project" value="UniProtKB-KW"/>
</dbReference>
<dbReference type="InterPro" id="IPR007627">
    <property type="entry name" value="RNA_pol_sigma70_r2"/>
</dbReference>
<evidence type="ECO:0000256" key="1">
    <source>
        <dbReference type="ARBA" id="ARBA00023015"/>
    </source>
</evidence>
<keyword evidence="4" id="KW-0804">Transcription</keyword>
<evidence type="ECO:0000256" key="5">
    <source>
        <dbReference type="SAM" id="MobiDB-lite"/>
    </source>
</evidence>
<accession>A0A7Y4IL36</accession>
<dbReference type="InterPro" id="IPR013325">
    <property type="entry name" value="RNA_pol_sigma_r2"/>
</dbReference>
<dbReference type="PANTHER" id="PTHR30385">
    <property type="entry name" value="SIGMA FACTOR F FLAGELLAR"/>
    <property type="match status" value="1"/>
</dbReference>
<dbReference type="InterPro" id="IPR014284">
    <property type="entry name" value="RNA_pol_sigma-70_dom"/>
</dbReference>
<dbReference type="NCBIfam" id="TIGR02937">
    <property type="entry name" value="sigma70-ECF"/>
    <property type="match status" value="1"/>
</dbReference>
<dbReference type="EMBL" id="JABFNT010000078">
    <property type="protein sequence ID" value="NOJ81174.1"/>
    <property type="molecule type" value="Genomic_DNA"/>
</dbReference>
<name>A0A7Y4IL36_MYXXA</name>
<keyword evidence="3" id="KW-0238">DNA-binding</keyword>
<dbReference type="Gene3D" id="1.10.1740.10">
    <property type="match status" value="1"/>
</dbReference>
<evidence type="ECO:0000256" key="3">
    <source>
        <dbReference type="ARBA" id="ARBA00023125"/>
    </source>
</evidence>
<dbReference type="GO" id="GO:0003677">
    <property type="term" value="F:DNA binding"/>
    <property type="evidence" value="ECO:0007669"/>
    <property type="project" value="UniProtKB-KW"/>
</dbReference>
<gene>
    <name evidence="7" type="ORF">HNV28_23085</name>
</gene>
<evidence type="ECO:0000256" key="4">
    <source>
        <dbReference type="ARBA" id="ARBA00023163"/>
    </source>
</evidence>
<evidence type="ECO:0000313" key="7">
    <source>
        <dbReference type="EMBL" id="NOJ81174.1"/>
    </source>
</evidence>
<keyword evidence="1" id="KW-0805">Transcription regulation</keyword>
<dbReference type="Proteomes" id="UP000533080">
    <property type="component" value="Unassembled WGS sequence"/>
</dbReference>
<comment type="caution">
    <text evidence="7">The sequence shown here is derived from an EMBL/GenBank/DDBJ whole genome shotgun (WGS) entry which is preliminary data.</text>
</comment>
<dbReference type="GO" id="GO:0006352">
    <property type="term" value="P:DNA-templated transcription initiation"/>
    <property type="evidence" value="ECO:0007669"/>
    <property type="project" value="InterPro"/>
</dbReference>
<evidence type="ECO:0000256" key="2">
    <source>
        <dbReference type="ARBA" id="ARBA00023082"/>
    </source>
</evidence>
<keyword evidence="2" id="KW-0731">Sigma factor</keyword>
<reference evidence="7 8" key="1">
    <citation type="submission" date="2020-05" db="EMBL/GenBank/DDBJ databases">
        <authorList>
            <person name="Whitworth D."/>
        </authorList>
    </citation>
    <scope>NUCLEOTIDE SEQUENCE [LARGE SCALE GENOMIC DNA]</scope>
    <source>
        <strain evidence="7 8">AM005</strain>
    </source>
</reference>
<evidence type="ECO:0000313" key="8">
    <source>
        <dbReference type="Proteomes" id="UP000533080"/>
    </source>
</evidence>